<dbReference type="EMBL" id="SNRY01005762">
    <property type="protein sequence ID" value="KAA6314173.1"/>
    <property type="molecule type" value="Genomic_DNA"/>
</dbReference>
<gene>
    <name evidence="1" type="ORF">EZS27_035169</name>
</gene>
<protein>
    <recommendedName>
        <fullName evidence="2">Polyketide cyclase</fullName>
    </recommendedName>
</protein>
<proteinExistence type="predicted"/>
<evidence type="ECO:0008006" key="2">
    <source>
        <dbReference type="Google" id="ProtNLM"/>
    </source>
</evidence>
<comment type="caution">
    <text evidence="1">The sequence shown here is derived from an EMBL/GenBank/DDBJ whole genome shotgun (WGS) entry which is preliminary data.</text>
</comment>
<accession>A0A5J4Q0Q2</accession>
<evidence type="ECO:0000313" key="1">
    <source>
        <dbReference type="EMBL" id="KAA6314173.1"/>
    </source>
</evidence>
<name>A0A5J4Q0Q2_9ZZZZ</name>
<dbReference type="SUPFAM" id="SSF55961">
    <property type="entry name" value="Bet v1-like"/>
    <property type="match status" value="1"/>
</dbReference>
<reference evidence="1" key="1">
    <citation type="submission" date="2019-03" db="EMBL/GenBank/DDBJ databases">
        <title>Single cell metagenomics reveals metabolic interactions within the superorganism composed of flagellate Streblomastix strix and complex community of Bacteroidetes bacteria on its surface.</title>
        <authorList>
            <person name="Treitli S.C."/>
            <person name="Kolisko M."/>
            <person name="Husnik F."/>
            <person name="Keeling P."/>
            <person name="Hampl V."/>
        </authorList>
    </citation>
    <scope>NUCLEOTIDE SEQUENCE</scope>
    <source>
        <strain evidence="1">STM</strain>
    </source>
</reference>
<dbReference type="AlphaFoldDB" id="A0A5J4Q0Q2"/>
<organism evidence="1">
    <name type="scientific">termite gut metagenome</name>
    <dbReference type="NCBI Taxonomy" id="433724"/>
    <lineage>
        <taxon>unclassified sequences</taxon>
        <taxon>metagenomes</taxon>
        <taxon>organismal metagenomes</taxon>
    </lineage>
</organism>
<sequence>MTLFESSVKVIPHNQERVYAKLSDLNNLESVKDKIPQDKVNNLSFDADTLSLQVAPVGNLTSQIIEREPPKCIKFETVQSPLFFNLWIQILSVSEESCKIKLIIRVEVNMFMKGFIQKPLQEGLEKIAEMMATISY</sequence>